<reference evidence="4 5" key="1">
    <citation type="submission" date="2023-03" db="EMBL/GenBank/DDBJ databases">
        <title>Novel Species.</title>
        <authorList>
            <person name="Ma S."/>
        </authorList>
    </citation>
    <scope>NUCLEOTIDE SEQUENCE [LARGE SCALE GENOMIC DNA]</scope>
    <source>
        <strain evidence="4 5">B11</strain>
    </source>
</reference>
<accession>A0ABZ2Y9A7</accession>
<feature type="domain" description="PurM-like N-terminal" evidence="2">
    <location>
        <begin position="41"/>
        <end position="147"/>
    </location>
</feature>
<dbReference type="Pfam" id="PF00586">
    <property type="entry name" value="AIRS"/>
    <property type="match status" value="1"/>
</dbReference>
<sequence length="341" mass="37004">MEKLREAKLNLGKLDPKLLEKLVLKHQGAERPEVVFAGSVGRDCGILRFGEVLLALSCDPITGTAQGIGTLAPHVVANDLICAGAEPVGVLLSLLFPPLTTPQEVALVMEEIDQTCRKLGISILGGHTEITDALSRVIVHCAGVGKVLLNPPPDPTRIQPGDCILMTKGAGIEGTAILAREREEELRTAIPEELLRRAQSLIEQISVVEEGKVALRFPVHCLHDATEGGILGGVWEATEAARCGFYLEEEKVTVYPETEALARHFQIDPLTLIGSGSLLIFTDHPEPLLFALREKGITASCIGKVTAKDTRCIKRKNGKEEEIRECPQDALWKISEATRKE</sequence>
<dbReference type="PANTHER" id="PTHR30303:SF4">
    <property type="entry name" value="HYDROGENASE EXPRESSION_FORMATION PROTEIN HYPE"/>
    <property type="match status" value="1"/>
</dbReference>
<dbReference type="Proteomes" id="UP001461341">
    <property type="component" value="Chromosome"/>
</dbReference>
<dbReference type="InterPro" id="IPR036921">
    <property type="entry name" value="PurM-like_N_sf"/>
</dbReference>
<feature type="domain" description="PurM-like C-terminal" evidence="3">
    <location>
        <begin position="159"/>
        <end position="309"/>
    </location>
</feature>
<organism evidence="4 5">
    <name type="scientific">Thermatribacter velox</name>
    <dbReference type="NCBI Taxonomy" id="3039681"/>
    <lineage>
        <taxon>Bacteria</taxon>
        <taxon>Pseudomonadati</taxon>
        <taxon>Atribacterota</taxon>
        <taxon>Atribacteria</taxon>
        <taxon>Atribacterales</taxon>
        <taxon>Thermatribacteraceae</taxon>
        <taxon>Thermatribacter</taxon>
    </lineage>
</organism>
<dbReference type="InterPro" id="IPR010918">
    <property type="entry name" value="PurM-like_C_dom"/>
</dbReference>
<dbReference type="SUPFAM" id="SSF55326">
    <property type="entry name" value="PurM N-terminal domain-like"/>
    <property type="match status" value="1"/>
</dbReference>
<dbReference type="PANTHER" id="PTHR30303">
    <property type="entry name" value="HYDROGENASE ISOENZYMES FORMATION PROTEIN HYPE"/>
    <property type="match status" value="1"/>
</dbReference>
<gene>
    <name evidence="4" type="ORF">QBE54_08315</name>
</gene>
<name>A0ABZ2Y9A7_9BACT</name>
<evidence type="ECO:0000313" key="4">
    <source>
        <dbReference type="EMBL" id="WZL75590.1"/>
    </source>
</evidence>
<evidence type="ECO:0000313" key="5">
    <source>
        <dbReference type="Proteomes" id="UP001461341"/>
    </source>
</evidence>
<dbReference type="InterPro" id="IPR036676">
    <property type="entry name" value="PurM-like_C_sf"/>
</dbReference>
<evidence type="ECO:0000259" key="3">
    <source>
        <dbReference type="Pfam" id="PF02769"/>
    </source>
</evidence>
<evidence type="ECO:0000259" key="2">
    <source>
        <dbReference type="Pfam" id="PF00586"/>
    </source>
</evidence>
<comment type="similarity">
    <text evidence="1">Belongs to the HypE family.</text>
</comment>
<dbReference type="InterPro" id="IPR016188">
    <property type="entry name" value="PurM-like_N"/>
</dbReference>
<dbReference type="InterPro" id="IPR011854">
    <property type="entry name" value="HypE"/>
</dbReference>
<dbReference type="SUPFAM" id="SSF56042">
    <property type="entry name" value="PurM C-terminal domain-like"/>
    <property type="match status" value="1"/>
</dbReference>
<keyword evidence="5" id="KW-1185">Reference proteome</keyword>
<dbReference type="RefSeq" id="WP_369017738.1">
    <property type="nucleotide sequence ID" value="NZ_CP121689.1"/>
</dbReference>
<dbReference type="CDD" id="cd06061">
    <property type="entry name" value="PurM-like1"/>
    <property type="match status" value="1"/>
</dbReference>
<proteinExistence type="inferred from homology"/>
<protein>
    <submittedName>
        <fullName evidence="4">AIR synthase family protein</fullName>
    </submittedName>
</protein>
<dbReference type="Pfam" id="PF02769">
    <property type="entry name" value="AIRS_C"/>
    <property type="match status" value="1"/>
</dbReference>
<dbReference type="Gene3D" id="3.30.1330.10">
    <property type="entry name" value="PurM-like, N-terminal domain"/>
    <property type="match status" value="1"/>
</dbReference>
<dbReference type="EMBL" id="CP121689">
    <property type="protein sequence ID" value="WZL75590.1"/>
    <property type="molecule type" value="Genomic_DNA"/>
</dbReference>
<dbReference type="Gene3D" id="3.90.650.10">
    <property type="entry name" value="PurM-like C-terminal domain"/>
    <property type="match status" value="1"/>
</dbReference>
<dbReference type="PIRSF" id="PIRSF005644">
    <property type="entry name" value="Hdrgns_mtr_HypE"/>
    <property type="match status" value="1"/>
</dbReference>
<evidence type="ECO:0000256" key="1">
    <source>
        <dbReference type="ARBA" id="ARBA00006243"/>
    </source>
</evidence>